<evidence type="ECO:0000313" key="1">
    <source>
        <dbReference type="EMBL" id="AKF14563.1"/>
    </source>
</evidence>
<proteinExistence type="predicted"/>
<dbReference type="RefSeq" id="YP_009209543.1">
    <property type="nucleotide sequence ID" value="NC_028922.1"/>
</dbReference>
<dbReference type="EMBL" id="KR080198">
    <property type="protein sequence ID" value="AKF14563.1"/>
    <property type="molecule type" value="Genomic_DNA"/>
</dbReference>
<sequence>MNAAVIVHQRTGREVGRFAGYVQAAEYRRDVLRPALAASTVCPYAIRDLGRPLAVGDLFLMPAETVQPCPRCGVGAVDLAGGRHHLVIDDNGARTAWQDCKPADVAREPTLF</sequence>
<gene>
    <name evidence="1" type="primary">61</name>
    <name evidence="1" type="ORF">SEA_CAMBIARE_61</name>
</gene>
<organism evidence="1 2">
    <name type="scientific">Mycobacterium phage Cambiare</name>
    <dbReference type="NCBI Taxonomy" id="1647305"/>
    <lineage>
        <taxon>Viruses</taxon>
        <taxon>Duplodnaviria</taxon>
        <taxon>Heunggongvirae</taxon>
        <taxon>Uroviricota</taxon>
        <taxon>Caudoviricetes</taxon>
        <taxon>Gclasvirinae</taxon>
        <taxon>Avocadovirus</taxon>
        <taxon>Avocadovirus cambiare</taxon>
    </lineage>
</organism>
<evidence type="ECO:0000313" key="2">
    <source>
        <dbReference type="Proteomes" id="UP000201500"/>
    </source>
</evidence>
<keyword evidence="2" id="KW-1185">Reference proteome</keyword>
<dbReference type="KEGG" id="vg:26635957"/>
<reference evidence="1 2" key="1">
    <citation type="journal article" date="2015" name="Genome Announc.">
        <title>Genome Sequences of Cluster G Mycobacteriophages Cambiare, FlagStaff, and MOOREtheMARYer.</title>
        <authorList>
            <person name="Pope W.H."/>
            <person name="Augustine D.A."/>
            <person name="Carroll D.C."/>
            <person name="Duncan J.C."/>
            <person name="Harwi K.M."/>
            <person name="Howry R."/>
            <person name="Jagessar B."/>
            <person name="Lum B.A."/>
            <person name="Meinert J.W."/>
            <person name="Migliozzi J.S."/>
            <person name="Milliken K.A."/>
            <person name="Mitchell C.J."/>
            <person name="Nalatwad A.S."/>
            <person name="Orlandini K.C."/>
            <person name="Rhein M.J."/>
            <person name="Saravanan V."/>
            <person name="Seese B.A."/>
            <person name="Schiebel J.G."/>
            <person name="Thomas K.B."/>
            <person name="Adkins N.L."/>
            <person name="Cohen K.L."/>
            <person name="Iyengar V.B."/>
            <person name="Kim H."/>
            <person name="Kramer Z.J."/>
            <person name="Montgomery M.T."/>
            <person name="Schafer C.E."/>
            <person name="Wilkes K.E."/>
            <person name="Grubb S.R."/>
            <person name="Warner M.H."/>
            <person name="Bowman C.A."/>
            <person name="Russell D.A."/>
            <person name="Hatfull G.F."/>
        </authorList>
    </citation>
    <scope>NUCLEOTIDE SEQUENCE [LARGE SCALE GENOMIC DNA]</scope>
</reference>
<dbReference type="OrthoDB" id="23618at10239"/>
<protein>
    <submittedName>
        <fullName evidence="1">Uncharacterized protein</fullName>
    </submittedName>
</protein>
<dbReference type="Proteomes" id="UP000201500">
    <property type="component" value="Segment"/>
</dbReference>
<dbReference type="GeneID" id="26635957"/>
<name>A0A0F6WED4_9CAUD</name>
<accession>A0A0F6WED4</accession>